<proteinExistence type="predicted"/>
<dbReference type="Pfam" id="PF13649">
    <property type="entry name" value="Methyltransf_25"/>
    <property type="match status" value="1"/>
</dbReference>
<dbReference type="EMBL" id="MLJW01000044">
    <property type="protein sequence ID" value="OIR06285.1"/>
    <property type="molecule type" value="Genomic_DNA"/>
</dbReference>
<dbReference type="CDD" id="cd02440">
    <property type="entry name" value="AdoMet_MTases"/>
    <property type="match status" value="1"/>
</dbReference>
<feature type="domain" description="Methyltransferase" evidence="1">
    <location>
        <begin position="52"/>
        <end position="112"/>
    </location>
</feature>
<dbReference type="InterPro" id="IPR041698">
    <property type="entry name" value="Methyltransf_25"/>
</dbReference>
<evidence type="ECO:0000313" key="2">
    <source>
        <dbReference type="EMBL" id="OIR06285.1"/>
    </source>
</evidence>
<accession>A0A1J5SQF7</accession>
<dbReference type="InterPro" id="IPR029063">
    <property type="entry name" value="SAM-dependent_MTases_sf"/>
</dbReference>
<keyword evidence="2" id="KW-0808">Transferase</keyword>
<dbReference type="AlphaFoldDB" id="A0A1J5SQF7"/>
<sequence>MRGKITSETVRSDFNDVSAVLHYTRAAHDLGLWKSERLVIERFFPDRGALLLEAGCGAGRATIGLWEMGYRRLVAFDFAEELLDQARSLAANRGAEAIGFFHGDATALPEAAGIAELLGAGEAAAALGRGERFSGALFLFNGLMQIPGRERRRAALRRIADVCAPGAPLVFTTHDRDASRTEQALWRLEAVRWEKGLQDPRLNEFGDRYFEDEAGRTFMHLPNRTEILEDLAATGWSHAYDALRRQIATETRAVRDFSDECRFWAANRS</sequence>
<comment type="caution">
    <text evidence="2">The sequence shown here is derived from an EMBL/GenBank/DDBJ whole genome shotgun (WGS) entry which is preliminary data.</text>
</comment>
<name>A0A1J5SQF7_9ZZZZ</name>
<dbReference type="GO" id="GO:0016740">
    <property type="term" value="F:transferase activity"/>
    <property type="evidence" value="ECO:0007669"/>
    <property type="project" value="UniProtKB-KW"/>
</dbReference>
<dbReference type="Gene3D" id="3.40.50.150">
    <property type="entry name" value="Vaccinia Virus protein VP39"/>
    <property type="match status" value="1"/>
</dbReference>
<evidence type="ECO:0000259" key="1">
    <source>
        <dbReference type="Pfam" id="PF13649"/>
    </source>
</evidence>
<organism evidence="2">
    <name type="scientific">mine drainage metagenome</name>
    <dbReference type="NCBI Taxonomy" id="410659"/>
    <lineage>
        <taxon>unclassified sequences</taxon>
        <taxon>metagenomes</taxon>
        <taxon>ecological metagenomes</taxon>
    </lineage>
</organism>
<reference evidence="2" key="1">
    <citation type="submission" date="2016-10" db="EMBL/GenBank/DDBJ databases">
        <title>Sequence of Gallionella enrichment culture.</title>
        <authorList>
            <person name="Poehlein A."/>
            <person name="Muehling M."/>
            <person name="Daniel R."/>
        </authorList>
    </citation>
    <scope>NUCLEOTIDE SEQUENCE</scope>
</reference>
<protein>
    <submittedName>
        <fullName evidence="2">Mg-protoporphyrin IX methyl transferase</fullName>
    </submittedName>
</protein>
<dbReference type="SUPFAM" id="SSF53335">
    <property type="entry name" value="S-adenosyl-L-methionine-dependent methyltransferases"/>
    <property type="match status" value="1"/>
</dbReference>
<gene>
    <name evidence="2" type="ORF">GALL_114750</name>
</gene>